<evidence type="ECO:0000313" key="2">
    <source>
        <dbReference type="EMBL" id="CAL5229320.1"/>
    </source>
</evidence>
<dbReference type="InterPro" id="IPR036047">
    <property type="entry name" value="F-box-like_dom_sf"/>
</dbReference>
<dbReference type="Pfam" id="PF00646">
    <property type="entry name" value="F-box"/>
    <property type="match status" value="1"/>
</dbReference>
<sequence length="146" mass="16107">MELNSLAVLPDDLLCHIIAKTTLHDKIRLQLVSKKFRALLMMPPSGEGLWGQCDLSAVFSGFMVNGNDYWKYPQKFIEAGVRRWLVRRVPHMTRICCDTDTDEAAWVLCGLLPCSAPSSCCTARRASSPMLPCAASGRACQTASQS</sequence>
<dbReference type="SMART" id="SM00256">
    <property type="entry name" value="FBOX"/>
    <property type="match status" value="1"/>
</dbReference>
<protein>
    <submittedName>
        <fullName evidence="2">G12626 protein</fullName>
    </submittedName>
</protein>
<proteinExistence type="predicted"/>
<name>A0ABP1GDF3_9CHLO</name>
<evidence type="ECO:0000313" key="3">
    <source>
        <dbReference type="Proteomes" id="UP001497392"/>
    </source>
</evidence>
<organism evidence="2 3">
    <name type="scientific">Coccomyxa viridis</name>
    <dbReference type="NCBI Taxonomy" id="1274662"/>
    <lineage>
        <taxon>Eukaryota</taxon>
        <taxon>Viridiplantae</taxon>
        <taxon>Chlorophyta</taxon>
        <taxon>core chlorophytes</taxon>
        <taxon>Trebouxiophyceae</taxon>
        <taxon>Trebouxiophyceae incertae sedis</taxon>
        <taxon>Coccomyxaceae</taxon>
        <taxon>Coccomyxa</taxon>
    </lineage>
</organism>
<dbReference type="EMBL" id="CAXHTA020000020">
    <property type="protein sequence ID" value="CAL5229320.1"/>
    <property type="molecule type" value="Genomic_DNA"/>
</dbReference>
<dbReference type="CDD" id="cd09917">
    <property type="entry name" value="F-box_SF"/>
    <property type="match status" value="1"/>
</dbReference>
<dbReference type="Proteomes" id="UP001497392">
    <property type="component" value="Unassembled WGS sequence"/>
</dbReference>
<reference evidence="2 3" key="1">
    <citation type="submission" date="2024-06" db="EMBL/GenBank/DDBJ databases">
        <authorList>
            <person name="Kraege A."/>
            <person name="Thomma B."/>
        </authorList>
    </citation>
    <scope>NUCLEOTIDE SEQUENCE [LARGE SCALE GENOMIC DNA]</scope>
</reference>
<dbReference type="InterPro" id="IPR001810">
    <property type="entry name" value="F-box_dom"/>
</dbReference>
<gene>
    <name evidence="2" type="primary">g12626</name>
    <name evidence="2" type="ORF">VP750_LOCUS11226</name>
</gene>
<dbReference type="PROSITE" id="PS50181">
    <property type="entry name" value="FBOX"/>
    <property type="match status" value="1"/>
</dbReference>
<feature type="domain" description="F-box" evidence="1">
    <location>
        <begin position="3"/>
        <end position="53"/>
    </location>
</feature>
<accession>A0ABP1GDF3</accession>
<comment type="caution">
    <text evidence="2">The sequence shown here is derived from an EMBL/GenBank/DDBJ whole genome shotgun (WGS) entry which is preliminary data.</text>
</comment>
<keyword evidence="3" id="KW-1185">Reference proteome</keyword>
<dbReference type="SUPFAM" id="SSF81383">
    <property type="entry name" value="F-box domain"/>
    <property type="match status" value="1"/>
</dbReference>
<evidence type="ECO:0000259" key="1">
    <source>
        <dbReference type="PROSITE" id="PS50181"/>
    </source>
</evidence>